<dbReference type="Proteomes" id="UP000007882">
    <property type="component" value="Chromosome"/>
</dbReference>
<dbReference type="STRING" id="512565.AMIS_55860"/>
<keyword evidence="4" id="KW-1185">Reference proteome</keyword>
<evidence type="ECO:0000313" key="4">
    <source>
        <dbReference type="Proteomes" id="UP000007882"/>
    </source>
</evidence>
<dbReference type="EMBL" id="AP012319">
    <property type="protein sequence ID" value="BAL90806.1"/>
    <property type="molecule type" value="Genomic_DNA"/>
</dbReference>
<dbReference type="PATRIC" id="fig|512565.3.peg.5582"/>
<name>I0HCR9_ACTM4</name>
<dbReference type="PANTHER" id="PTHR33392">
    <property type="entry name" value="POLYISOPRENYL-TEICHOIC ACID--PEPTIDOGLYCAN TEICHOIC ACID TRANSFERASE TAGU"/>
    <property type="match status" value="1"/>
</dbReference>
<dbReference type="OrthoDB" id="5171929at2"/>
<protein>
    <submittedName>
        <fullName evidence="3">Putative cell envelope-related transcriptional attenuator</fullName>
    </submittedName>
</protein>
<dbReference type="KEGG" id="ams:AMIS_55860"/>
<dbReference type="Pfam" id="PF03816">
    <property type="entry name" value="LytR_cpsA_psr"/>
    <property type="match status" value="1"/>
</dbReference>
<evidence type="ECO:0000313" key="3">
    <source>
        <dbReference type="EMBL" id="BAL90806.1"/>
    </source>
</evidence>
<accession>I0HCR9</accession>
<dbReference type="InterPro" id="IPR050922">
    <property type="entry name" value="LytR/CpsA/Psr_CW_biosynth"/>
</dbReference>
<dbReference type="PANTHER" id="PTHR33392:SF6">
    <property type="entry name" value="POLYISOPRENYL-TEICHOIC ACID--PEPTIDOGLYCAN TEICHOIC ACID TRANSFERASE TAGU"/>
    <property type="match status" value="1"/>
</dbReference>
<dbReference type="Gene3D" id="3.40.630.190">
    <property type="entry name" value="LCP protein"/>
    <property type="match status" value="1"/>
</dbReference>
<dbReference type="eggNOG" id="COG1316">
    <property type="taxonomic scope" value="Bacteria"/>
</dbReference>
<sequence length="349" mass="37136">MPRWGKVLTVLCALLALVAGPVVVTSGVLAYRFNDLIGRDDVLADAAALPPITAPPEYQSWIRKSARSSSVDLPAAAGHARNFLVLGVDTRKGWTAAQSRSDTIMLVHVDGDGSDASVVSIPRDSYVYIPPVAGKWAGGKTKINAAYAWGGAPLMVQVVSHLTGVTIDNVVRVDFAGVRRITDVVGGVDVRVARTVRDKRTGVTFRAGRHHLDGRMAEVYVRQRYGLPNGDFDRVKRQQQYLRALAEKVTSLGVLAHPLKMDEFVTAIAGSLVVDSGMNLAGVARDLSGLRPDDLSFTTLPSDGYVRSAAGTANRLVPEACGELFAALLTDTMDAYFAKNGSFAGSSGA</sequence>
<reference evidence="3 4" key="1">
    <citation type="submission" date="2012-02" db="EMBL/GenBank/DDBJ databases">
        <title>Complete genome sequence of Actinoplanes missouriensis 431 (= NBRC 102363).</title>
        <authorList>
            <person name="Ohnishi Y."/>
            <person name="Ishikawa J."/>
            <person name="Sekine M."/>
            <person name="Hosoyama A."/>
            <person name="Harada T."/>
            <person name="Narita H."/>
            <person name="Hata T."/>
            <person name="Konno Y."/>
            <person name="Tutikane K."/>
            <person name="Fujita N."/>
            <person name="Horinouchi S."/>
            <person name="Hayakawa M."/>
        </authorList>
    </citation>
    <scope>NUCLEOTIDE SEQUENCE [LARGE SCALE GENOMIC DNA]</scope>
    <source>
        <strain evidence="4">ATCC 14538 / DSM 43046 / CBS 188.64 / JCM 3121 / NBRC 102363 / NCIMB 12654 / NRRL B-3342 / UNCC 431</strain>
    </source>
</reference>
<dbReference type="HOGENOM" id="CLU_016455_0_2_11"/>
<proteinExistence type="inferred from homology"/>
<organism evidence="3 4">
    <name type="scientific">Actinoplanes missouriensis (strain ATCC 14538 / DSM 43046 / CBS 188.64 / JCM 3121 / NBRC 102363 / NCIMB 12654 / NRRL B-3342 / UNCC 431)</name>
    <dbReference type="NCBI Taxonomy" id="512565"/>
    <lineage>
        <taxon>Bacteria</taxon>
        <taxon>Bacillati</taxon>
        <taxon>Actinomycetota</taxon>
        <taxon>Actinomycetes</taxon>
        <taxon>Micromonosporales</taxon>
        <taxon>Micromonosporaceae</taxon>
        <taxon>Actinoplanes</taxon>
    </lineage>
</organism>
<feature type="domain" description="Cell envelope-related transcriptional attenuator" evidence="2">
    <location>
        <begin position="100"/>
        <end position="250"/>
    </location>
</feature>
<dbReference type="RefSeq" id="WP_014445694.1">
    <property type="nucleotide sequence ID" value="NC_017093.1"/>
</dbReference>
<dbReference type="InterPro" id="IPR004474">
    <property type="entry name" value="LytR_CpsA_psr"/>
</dbReference>
<evidence type="ECO:0000256" key="1">
    <source>
        <dbReference type="ARBA" id="ARBA00006068"/>
    </source>
</evidence>
<gene>
    <name evidence="3" type="ordered locus">AMIS_55860</name>
</gene>
<dbReference type="AlphaFoldDB" id="I0HCR9"/>
<comment type="similarity">
    <text evidence="1">Belongs to the LytR/CpsA/Psr (LCP) family.</text>
</comment>
<evidence type="ECO:0000259" key="2">
    <source>
        <dbReference type="Pfam" id="PF03816"/>
    </source>
</evidence>
<dbReference type="NCBIfam" id="TIGR00350">
    <property type="entry name" value="lytR_cpsA_psr"/>
    <property type="match status" value="1"/>
</dbReference>